<reference evidence="7" key="2">
    <citation type="journal article" date="2023" name="Plants (Basel)">
        <title>Annotation of the Turnera subulata (Passifloraceae) Draft Genome Reveals the S-Locus Evolved after the Divergence of Turneroideae from Passifloroideae in a Stepwise Manner.</title>
        <authorList>
            <person name="Henning P.M."/>
            <person name="Roalson E.H."/>
            <person name="Mir W."/>
            <person name="McCubbin A.G."/>
            <person name="Shore J.S."/>
        </authorList>
    </citation>
    <scope>NUCLEOTIDE SEQUENCE</scope>
    <source>
        <strain evidence="7">F60SS</strain>
    </source>
</reference>
<comment type="caution">
    <text evidence="7">The sequence shown here is derived from an EMBL/GenBank/DDBJ whole genome shotgun (WGS) entry which is preliminary data.</text>
</comment>
<dbReference type="PROSITE" id="PS51886">
    <property type="entry name" value="TLDC"/>
    <property type="match status" value="1"/>
</dbReference>
<dbReference type="InterPro" id="IPR006571">
    <property type="entry name" value="TLDc_dom"/>
</dbReference>
<gene>
    <name evidence="7" type="ORF">Tsubulata_020855</name>
</gene>
<dbReference type="Proteomes" id="UP001141552">
    <property type="component" value="Unassembled WGS sequence"/>
</dbReference>
<feature type="domain" description="TLDc" evidence="6">
    <location>
        <begin position="193"/>
        <end position="269"/>
    </location>
</feature>
<dbReference type="EMBL" id="JAKUCV010002199">
    <property type="protein sequence ID" value="KAJ4843594.1"/>
    <property type="molecule type" value="Genomic_DNA"/>
</dbReference>
<evidence type="ECO:0000313" key="8">
    <source>
        <dbReference type="Proteomes" id="UP001141552"/>
    </source>
</evidence>
<feature type="region of interest" description="Disordered" evidence="5">
    <location>
        <begin position="24"/>
        <end position="71"/>
    </location>
</feature>
<accession>A0A9Q0G7A6</accession>
<proteinExistence type="inferred from homology"/>
<comment type="subcellular location">
    <subcellularLocation>
        <location evidence="1">Mitochondrion</location>
    </subcellularLocation>
</comment>
<keyword evidence="3" id="KW-0496">Mitochondrion</keyword>
<evidence type="ECO:0000256" key="2">
    <source>
        <dbReference type="ARBA" id="ARBA00009540"/>
    </source>
</evidence>
<dbReference type="Pfam" id="PF07534">
    <property type="entry name" value="TLD"/>
    <property type="match status" value="1"/>
</dbReference>
<reference evidence="7" key="1">
    <citation type="submission" date="2022-02" db="EMBL/GenBank/DDBJ databases">
        <authorList>
            <person name="Henning P.M."/>
            <person name="McCubbin A.G."/>
            <person name="Shore J.S."/>
        </authorList>
    </citation>
    <scope>NUCLEOTIDE SEQUENCE</scope>
    <source>
        <strain evidence="7">F60SS</strain>
        <tissue evidence="7">Leaves</tissue>
    </source>
</reference>
<evidence type="ECO:0000256" key="4">
    <source>
        <dbReference type="ARBA" id="ARBA00040604"/>
    </source>
</evidence>
<name>A0A9Q0G7A6_9ROSI</name>
<comment type="similarity">
    <text evidence="2">Belongs to the OXR1 family.</text>
</comment>
<evidence type="ECO:0000259" key="6">
    <source>
        <dbReference type="PROSITE" id="PS51886"/>
    </source>
</evidence>
<dbReference type="PANTHER" id="PTHR23354:SF62">
    <property type="entry name" value="MUSTARD, ISOFORM V"/>
    <property type="match status" value="1"/>
</dbReference>
<protein>
    <recommendedName>
        <fullName evidence="4">Oxidation resistance protein 1</fullName>
    </recommendedName>
</protein>
<sequence length="269" mass="29302">MTKQKSLRRKAVNFVSDLTTVFLNPISDKSLPPPPPHPHPLHHEDVGESGSSSNQLKSREGEDNGEIVEGPDTSSFTAFLFSLLSSSESSDEQVGDNAAADAGHQTSEQLVKEASGGGPKRGLLSRGKQSLRAIYQAARIGGYRNQERKGDCDMKFSSDGSDSFDGLEMKYMHDSKEPDDALGILPPISEPSFLLSEKARGSLYASLPALVQGRTWLLLYSTWRHGISLATLYRRSMLWPGLSLLVVGDRKGAVFGGLVEAPLRPTRYK</sequence>
<evidence type="ECO:0000256" key="5">
    <source>
        <dbReference type="SAM" id="MobiDB-lite"/>
    </source>
</evidence>
<organism evidence="7 8">
    <name type="scientific">Turnera subulata</name>
    <dbReference type="NCBI Taxonomy" id="218843"/>
    <lineage>
        <taxon>Eukaryota</taxon>
        <taxon>Viridiplantae</taxon>
        <taxon>Streptophyta</taxon>
        <taxon>Embryophyta</taxon>
        <taxon>Tracheophyta</taxon>
        <taxon>Spermatophyta</taxon>
        <taxon>Magnoliopsida</taxon>
        <taxon>eudicotyledons</taxon>
        <taxon>Gunneridae</taxon>
        <taxon>Pentapetalae</taxon>
        <taxon>rosids</taxon>
        <taxon>fabids</taxon>
        <taxon>Malpighiales</taxon>
        <taxon>Passifloraceae</taxon>
        <taxon>Turnera</taxon>
    </lineage>
</organism>
<keyword evidence="8" id="KW-1185">Reference proteome</keyword>
<evidence type="ECO:0000256" key="3">
    <source>
        <dbReference type="ARBA" id="ARBA00023128"/>
    </source>
</evidence>
<feature type="region of interest" description="Disordered" evidence="5">
    <location>
        <begin position="90"/>
        <end position="126"/>
    </location>
</feature>
<dbReference type="AlphaFoldDB" id="A0A9Q0G7A6"/>
<evidence type="ECO:0000313" key="7">
    <source>
        <dbReference type="EMBL" id="KAJ4843594.1"/>
    </source>
</evidence>
<evidence type="ECO:0000256" key="1">
    <source>
        <dbReference type="ARBA" id="ARBA00004173"/>
    </source>
</evidence>
<dbReference type="GO" id="GO:0005739">
    <property type="term" value="C:mitochondrion"/>
    <property type="evidence" value="ECO:0007669"/>
    <property type="project" value="UniProtKB-SubCell"/>
</dbReference>
<dbReference type="PANTHER" id="PTHR23354">
    <property type="entry name" value="NUCLEOLAR PROTEIN 7/ESTROGEN RECEPTOR COACTIVATOR-RELATED"/>
    <property type="match status" value="1"/>
</dbReference>
<dbReference type="OrthoDB" id="26679at2759"/>